<dbReference type="PROSITE" id="PS50003">
    <property type="entry name" value="PH_DOMAIN"/>
    <property type="match status" value="1"/>
</dbReference>
<dbReference type="InterPro" id="IPR001849">
    <property type="entry name" value="PH_domain"/>
</dbReference>
<dbReference type="Proteomes" id="UP001479436">
    <property type="component" value="Unassembled WGS sequence"/>
</dbReference>
<sequence length="240" mass="27343">MSSVYSSNCSTTTASQESLVYISQTLKRAYITIRGAGLRNWLWTKRLIILKNIAITIHKHENEYKASEVISLNSIVDIARCTARPHCFKLVTTTKTYYLSCRSEEELSSWMDAIYKKTTMKGISNPTHFRHDSHLGFNQETGAIECTGQEFETVQTGILTREEYMSNPHVMLSLMSLCAGQRKLYPSEGLEDQDTGYQYLVKSTSNLGKDRFQLPEIPKKLSILFDDFDTSSFFTKAKVN</sequence>
<name>A0ABR2VX71_9FUNG</name>
<reference evidence="3 4" key="1">
    <citation type="submission" date="2023-04" db="EMBL/GenBank/DDBJ databases">
        <title>Genome of Basidiobolus ranarum AG-B5.</title>
        <authorList>
            <person name="Stajich J.E."/>
            <person name="Carter-House D."/>
            <person name="Gryganskyi A."/>
        </authorList>
    </citation>
    <scope>NUCLEOTIDE SEQUENCE [LARGE SCALE GENOMIC DNA]</scope>
    <source>
        <strain evidence="3 4">AG-B5</strain>
    </source>
</reference>
<dbReference type="Gene3D" id="3.90.810.10">
    <property type="entry name" value="CRIB domain"/>
    <property type="match status" value="1"/>
</dbReference>
<gene>
    <name evidence="3" type="primary">CLA4_6</name>
    <name evidence="3" type="ORF">K7432_009373</name>
</gene>
<dbReference type="InterPro" id="IPR036936">
    <property type="entry name" value="CRIB_dom_sf"/>
</dbReference>
<proteinExistence type="predicted"/>
<evidence type="ECO:0000259" key="2">
    <source>
        <dbReference type="PROSITE" id="PS50108"/>
    </source>
</evidence>
<dbReference type="SUPFAM" id="SSF50729">
    <property type="entry name" value="PH domain-like"/>
    <property type="match status" value="1"/>
</dbReference>
<dbReference type="GO" id="GO:0004674">
    <property type="term" value="F:protein serine/threonine kinase activity"/>
    <property type="evidence" value="ECO:0007669"/>
    <property type="project" value="UniProtKB-EC"/>
</dbReference>
<evidence type="ECO:0000313" key="4">
    <source>
        <dbReference type="Proteomes" id="UP001479436"/>
    </source>
</evidence>
<keyword evidence="4" id="KW-1185">Reference proteome</keyword>
<dbReference type="InterPro" id="IPR000095">
    <property type="entry name" value="CRIB_dom"/>
</dbReference>
<organism evidence="3 4">
    <name type="scientific">Basidiobolus ranarum</name>
    <dbReference type="NCBI Taxonomy" id="34480"/>
    <lineage>
        <taxon>Eukaryota</taxon>
        <taxon>Fungi</taxon>
        <taxon>Fungi incertae sedis</taxon>
        <taxon>Zoopagomycota</taxon>
        <taxon>Entomophthoromycotina</taxon>
        <taxon>Basidiobolomycetes</taxon>
        <taxon>Basidiobolales</taxon>
        <taxon>Basidiobolaceae</taxon>
        <taxon>Basidiobolus</taxon>
    </lineage>
</organism>
<dbReference type="PROSITE" id="PS50108">
    <property type="entry name" value="CRIB"/>
    <property type="match status" value="1"/>
</dbReference>
<keyword evidence="3" id="KW-0418">Kinase</keyword>
<dbReference type="Pfam" id="PF00786">
    <property type="entry name" value="PBD"/>
    <property type="match status" value="1"/>
</dbReference>
<dbReference type="Pfam" id="PF00169">
    <property type="entry name" value="PH"/>
    <property type="match status" value="1"/>
</dbReference>
<evidence type="ECO:0000313" key="3">
    <source>
        <dbReference type="EMBL" id="KAK9708889.1"/>
    </source>
</evidence>
<dbReference type="SMART" id="SM00233">
    <property type="entry name" value="PH"/>
    <property type="match status" value="1"/>
</dbReference>
<dbReference type="InterPro" id="IPR011993">
    <property type="entry name" value="PH-like_dom_sf"/>
</dbReference>
<comment type="caution">
    <text evidence="3">The sequence shown here is derived from an EMBL/GenBank/DDBJ whole genome shotgun (WGS) entry which is preliminary data.</text>
</comment>
<keyword evidence="3" id="KW-0808">Transferase</keyword>
<feature type="domain" description="CRIB" evidence="2">
    <location>
        <begin position="123"/>
        <end position="136"/>
    </location>
</feature>
<dbReference type="EC" id="2.7.11.1" evidence="3"/>
<feature type="domain" description="PH" evidence="1">
    <location>
        <begin position="24"/>
        <end position="119"/>
    </location>
</feature>
<accession>A0ABR2VX71</accession>
<protein>
    <submittedName>
        <fullName evidence="3">Protein kinase</fullName>
        <ecNumber evidence="3">2.7.11.1</ecNumber>
    </submittedName>
</protein>
<dbReference type="EMBL" id="JASJQH010007450">
    <property type="protein sequence ID" value="KAK9708889.1"/>
    <property type="molecule type" value="Genomic_DNA"/>
</dbReference>
<dbReference type="Gene3D" id="2.30.29.30">
    <property type="entry name" value="Pleckstrin-homology domain (PH domain)/Phosphotyrosine-binding domain (PTB)"/>
    <property type="match status" value="1"/>
</dbReference>
<evidence type="ECO:0000259" key="1">
    <source>
        <dbReference type="PROSITE" id="PS50003"/>
    </source>
</evidence>